<keyword evidence="5" id="KW-0677">Repeat</keyword>
<dbReference type="EMBL" id="JADXDR010000050">
    <property type="protein sequence ID" value="KAI7842615.1"/>
    <property type="molecule type" value="Genomic_DNA"/>
</dbReference>
<comment type="caution">
    <text evidence="11">The sequence shown here is derived from an EMBL/GenBank/DDBJ whole genome shotgun (WGS) entry which is preliminary data.</text>
</comment>
<evidence type="ECO:0000313" key="12">
    <source>
        <dbReference type="Proteomes" id="UP001205105"/>
    </source>
</evidence>
<keyword evidence="6" id="KW-0009">Actin-binding</keyword>
<protein>
    <recommendedName>
        <fullName evidence="8">Arp2/3 complex 41 kDa subunit</fullName>
    </recommendedName>
    <alternativeName>
        <fullName evidence="9">p41-ARC</fullName>
    </alternativeName>
</protein>
<dbReference type="InterPro" id="IPR036322">
    <property type="entry name" value="WD40_repeat_dom_sf"/>
</dbReference>
<evidence type="ECO:0000256" key="1">
    <source>
        <dbReference type="ARBA" id="ARBA00004245"/>
    </source>
</evidence>
<dbReference type="Pfam" id="PF00400">
    <property type="entry name" value="WD40"/>
    <property type="match status" value="1"/>
</dbReference>
<comment type="similarity">
    <text evidence="2">Belongs to the WD repeat ARPC1 family.</text>
</comment>
<gene>
    <name evidence="11" type="ORF">COHA_003719</name>
</gene>
<evidence type="ECO:0000256" key="7">
    <source>
        <dbReference type="ARBA" id="ARBA00023212"/>
    </source>
</evidence>
<keyword evidence="7" id="KW-0206">Cytoskeleton</keyword>
<dbReference type="PANTHER" id="PTHR10709:SF2">
    <property type="entry name" value="ACTIN-RELATED PROTEIN 2_3 COMPLEX SUBUNIT"/>
    <property type="match status" value="1"/>
</dbReference>
<evidence type="ECO:0000313" key="11">
    <source>
        <dbReference type="EMBL" id="KAI7842615.1"/>
    </source>
</evidence>
<evidence type="ECO:0000256" key="5">
    <source>
        <dbReference type="ARBA" id="ARBA00022737"/>
    </source>
</evidence>
<feature type="repeat" description="WD" evidence="10">
    <location>
        <begin position="49"/>
        <end position="81"/>
    </location>
</feature>
<organism evidence="11 12">
    <name type="scientific">Chlorella ohadii</name>
    <dbReference type="NCBI Taxonomy" id="2649997"/>
    <lineage>
        <taxon>Eukaryota</taxon>
        <taxon>Viridiplantae</taxon>
        <taxon>Chlorophyta</taxon>
        <taxon>core chlorophytes</taxon>
        <taxon>Trebouxiophyceae</taxon>
        <taxon>Chlorellales</taxon>
        <taxon>Chlorellaceae</taxon>
        <taxon>Chlorella clade</taxon>
        <taxon>Chlorella</taxon>
    </lineage>
</organism>
<dbReference type="Proteomes" id="UP001205105">
    <property type="component" value="Unassembled WGS sequence"/>
</dbReference>
<evidence type="ECO:0000256" key="10">
    <source>
        <dbReference type="PROSITE-ProRule" id="PRU00221"/>
    </source>
</evidence>
<proteinExistence type="inferred from homology"/>
<evidence type="ECO:0000256" key="8">
    <source>
        <dbReference type="ARBA" id="ARBA00041244"/>
    </source>
</evidence>
<dbReference type="SMART" id="SM00320">
    <property type="entry name" value="WD40"/>
    <property type="match status" value="3"/>
</dbReference>
<evidence type="ECO:0000256" key="4">
    <source>
        <dbReference type="ARBA" id="ARBA00022574"/>
    </source>
</evidence>
<reference evidence="11" key="1">
    <citation type="submission" date="2020-11" db="EMBL/GenBank/DDBJ databases">
        <title>Chlorella ohadii genome sequencing and assembly.</title>
        <authorList>
            <person name="Murik O."/>
            <person name="Treves H."/>
            <person name="Kedem I."/>
            <person name="Shotland Y."/>
            <person name="Kaplan A."/>
        </authorList>
    </citation>
    <scope>NUCLEOTIDE SEQUENCE</scope>
    <source>
        <strain evidence="11">1</strain>
    </source>
</reference>
<dbReference type="SUPFAM" id="SSF50978">
    <property type="entry name" value="WD40 repeat-like"/>
    <property type="match status" value="1"/>
</dbReference>
<keyword evidence="4 10" id="KW-0853">WD repeat</keyword>
<dbReference type="InterPro" id="IPR001680">
    <property type="entry name" value="WD40_rpt"/>
</dbReference>
<evidence type="ECO:0000256" key="6">
    <source>
        <dbReference type="ARBA" id="ARBA00023203"/>
    </source>
</evidence>
<evidence type="ECO:0000256" key="9">
    <source>
        <dbReference type="ARBA" id="ARBA00041789"/>
    </source>
</evidence>
<dbReference type="GO" id="GO:0051015">
    <property type="term" value="F:actin filament binding"/>
    <property type="evidence" value="ECO:0007669"/>
    <property type="project" value="TreeGrafter"/>
</dbReference>
<comment type="subcellular location">
    <subcellularLocation>
        <location evidence="1">Cytoplasm</location>
        <location evidence="1">Cytoskeleton</location>
    </subcellularLocation>
</comment>
<name>A0AAD5H707_9CHLO</name>
<dbReference type="AlphaFoldDB" id="A0AAD5H707"/>
<dbReference type="PROSITE" id="PS50082">
    <property type="entry name" value="WD_REPEATS_2"/>
    <property type="match status" value="1"/>
</dbReference>
<dbReference type="InterPro" id="IPR017383">
    <property type="entry name" value="ARPC1"/>
</dbReference>
<sequence length="332" mass="33241">MVITRLTKAGLCCAWAPGGRKFALGASERAVDVCYHNESKDVWAPRLIKKKHGSAVMAVAWHPSGLVLATASTDGKLRLFNAAVPDVDGQPALAALAGSRFGDCLLELPLAGGWGLAAAFSTGGSCLAVASQGSQVTLLSSIDLQDPASLDAAAAEAAGRVQHLALPCLPLKSLAFLSDGLLVGGGFDGCPVLCSRQGDGTWQYVRSLQGVKPSSSSGGSNSGSVQEAPPRAASLSARIKMFEQQAAAASAAGGGKAAAAAAAAAAAGEAGADRQAAGGGGNKSKQHGRGPHESCIIAVVPLSCSKGESCVAFLTASMEGCIAEWRVDGEAM</sequence>
<dbReference type="PANTHER" id="PTHR10709">
    <property type="entry name" value="ACTIN-RELATED PROTEIN 2/3 COMPLEX SUBUNIT 1"/>
    <property type="match status" value="1"/>
</dbReference>
<keyword evidence="3" id="KW-0963">Cytoplasm</keyword>
<dbReference type="GO" id="GO:0034314">
    <property type="term" value="P:Arp2/3 complex-mediated actin nucleation"/>
    <property type="evidence" value="ECO:0007669"/>
    <property type="project" value="InterPro"/>
</dbReference>
<keyword evidence="12" id="KW-1185">Reference proteome</keyword>
<dbReference type="GO" id="GO:0005885">
    <property type="term" value="C:Arp2/3 protein complex"/>
    <property type="evidence" value="ECO:0007669"/>
    <property type="project" value="InterPro"/>
</dbReference>
<dbReference type="PROSITE" id="PS50294">
    <property type="entry name" value="WD_REPEATS_REGION"/>
    <property type="match status" value="1"/>
</dbReference>
<accession>A0AAD5H707</accession>
<dbReference type="Gene3D" id="2.130.10.10">
    <property type="entry name" value="YVTN repeat-like/Quinoprotein amine dehydrogenase"/>
    <property type="match status" value="1"/>
</dbReference>
<dbReference type="InterPro" id="IPR015943">
    <property type="entry name" value="WD40/YVTN_repeat-like_dom_sf"/>
</dbReference>
<evidence type="ECO:0000256" key="3">
    <source>
        <dbReference type="ARBA" id="ARBA00022490"/>
    </source>
</evidence>
<evidence type="ECO:0000256" key="2">
    <source>
        <dbReference type="ARBA" id="ARBA00006260"/>
    </source>
</evidence>